<evidence type="ECO:0000313" key="2">
    <source>
        <dbReference type="EMBL" id="JAA69780.1"/>
    </source>
</evidence>
<sequence>MQLVLFIVIATFTPLSCDNLQPGLELQSEFISDIFEKIDYLSPQCKVNLRKQLVKKCGESPFQTQVVVQMY</sequence>
<accession>A0A0K8RF68</accession>
<name>A0A0K8RF68_IXORI</name>
<feature type="signal peptide" evidence="1">
    <location>
        <begin position="1"/>
        <end position="17"/>
    </location>
</feature>
<evidence type="ECO:0000256" key="1">
    <source>
        <dbReference type="SAM" id="SignalP"/>
    </source>
</evidence>
<reference evidence="2" key="1">
    <citation type="submission" date="2012-12" db="EMBL/GenBank/DDBJ databases">
        <title>Identification and characterization of a phenylalanine ammonia-lyase gene family in Isatis indigotica Fort.</title>
        <authorList>
            <person name="Liu Q."/>
            <person name="Chen J."/>
            <person name="Zhou X."/>
            <person name="Di P."/>
            <person name="Xiao Y."/>
            <person name="Xuan H."/>
            <person name="Zhang L."/>
            <person name="Chen W."/>
        </authorList>
    </citation>
    <scope>NUCLEOTIDE SEQUENCE</scope>
    <source>
        <tissue evidence="2">Salivary gland</tissue>
    </source>
</reference>
<proteinExistence type="evidence at transcript level"/>
<feature type="chain" id="PRO_5005517712" evidence="1">
    <location>
        <begin position="18"/>
        <end position="71"/>
    </location>
</feature>
<dbReference type="EMBL" id="GADI01004028">
    <property type="protein sequence ID" value="JAA69780.1"/>
    <property type="molecule type" value="mRNA"/>
</dbReference>
<protein>
    <submittedName>
        <fullName evidence="2">Putative ixostatin</fullName>
    </submittedName>
</protein>
<organism evidence="2">
    <name type="scientific">Ixodes ricinus</name>
    <name type="common">Common tick</name>
    <name type="synonym">Acarus ricinus</name>
    <dbReference type="NCBI Taxonomy" id="34613"/>
    <lineage>
        <taxon>Eukaryota</taxon>
        <taxon>Metazoa</taxon>
        <taxon>Ecdysozoa</taxon>
        <taxon>Arthropoda</taxon>
        <taxon>Chelicerata</taxon>
        <taxon>Arachnida</taxon>
        <taxon>Acari</taxon>
        <taxon>Parasitiformes</taxon>
        <taxon>Ixodida</taxon>
        <taxon>Ixodoidea</taxon>
        <taxon>Ixodidae</taxon>
        <taxon>Ixodinae</taxon>
        <taxon>Ixodes</taxon>
    </lineage>
</organism>
<dbReference type="AlphaFoldDB" id="A0A0K8RF68"/>
<keyword evidence="1" id="KW-0732">Signal</keyword>